<reference evidence="2 3" key="1">
    <citation type="submission" date="2016-06" db="EMBL/GenBank/DDBJ databases">
        <title>The Draft Genome Sequence and Annotation of the Desert Woodrat Neotoma lepida.</title>
        <authorList>
            <person name="Campbell M."/>
            <person name="Oakeson K.F."/>
            <person name="Yandell M."/>
            <person name="Halpert J.R."/>
            <person name="Dearing D."/>
        </authorList>
    </citation>
    <scope>NUCLEOTIDE SEQUENCE [LARGE SCALE GENOMIC DNA]</scope>
    <source>
        <strain evidence="2">417</strain>
        <tissue evidence="2">Liver</tissue>
    </source>
</reference>
<gene>
    <name evidence="2" type="ORF">A6R68_16563</name>
</gene>
<feature type="region of interest" description="Disordered" evidence="1">
    <location>
        <begin position="232"/>
        <end position="271"/>
    </location>
</feature>
<proteinExistence type="predicted"/>
<protein>
    <submittedName>
        <fullName evidence="2">Uncharacterized protein</fullName>
    </submittedName>
</protein>
<dbReference type="OrthoDB" id="2384350at2759"/>
<sequence>MEKGAQASDSDSDETVIEGSIQSPDATTAAARLSAALHLHFLKYLRLDPIEEDSELLKKIIYEDKGLALYGGRNRSLHWAGAEVLAPRIGVGLCSWQPVPHFPPHAMTGKLPPTVEPMAEEDRHGGVGHPFMRHLRREVKAFLRKFTFYVISIKEILSISDQELLPCHVMERYWKFYVESTSAAMQEQECSGSQQTQKGLSLEQEQYSQYWKSNPGSNIILCGQRGQIPGTVPYPPPSRCGSPTTPTVSVLQSEHTHRTPNKDLESQTLPG</sequence>
<organism evidence="2 3">
    <name type="scientific">Neotoma lepida</name>
    <name type="common">Desert woodrat</name>
    <dbReference type="NCBI Taxonomy" id="56216"/>
    <lineage>
        <taxon>Eukaryota</taxon>
        <taxon>Metazoa</taxon>
        <taxon>Chordata</taxon>
        <taxon>Craniata</taxon>
        <taxon>Vertebrata</taxon>
        <taxon>Euteleostomi</taxon>
        <taxon>Mammalia</taxon>
        <taxon>Eutheria</taxon>
        <taxon>Euarchontoglires</taxon>
        <taxon>Glires</taxon>
        <taxon>Rodentia</taxon>
        <taxon>Myomorpha</taxon>
        <taxon>Muroidea</taxon>
        <taxon>Cricetidae</taxon>
        <taxon>Neotominae</taxon>
        <taxon>Neotoma</taxon>
    </lineage>
</organism>
<accession>A0A1A6HFF4</accession>
<feature type="compositionally biased region" description="Basic and acidic residues" evidence="1">
    <location>
        <begin position="254"/>
        <end position="265"/>
    </location>
</feature>
<feature type="region of interest" description="Disordered" evidence="1">
    <location>
        <begin position="1"/>
        <end position="23"/>
    </location>
</feature>
<feature type="compositionally biased region" description="Polar residues" evidence="1">
    <location>
        <begin position="241"/>
        <end position="253"/>
    </location>
</feature>
<keyword evidence="3" id="KW-1185">Reference proteome</keyword>
<dbReference type="EMBL" id="LZPO01034849">
    <property type="protein sequence ID" value="OBS76989.1"/>
    <property type="molecule type" value="Genomic_DNA"/>
</dbReference>
<comment type="caution">
    <text evidence="2">The sequence shown here is derived from an EMBL/GenBank/DDBJ whole genome shotgun (WGS) entry which is preliminary data.</text>
</comment>
<evidence type="ECO:0000313" key="3">
    <source>
        <dbReference type="Proteomes" id="UP000092124"/>
    </source>
</evidence>
<dbReference type="Proteomes" id="UP000092124">
    <property type="component" value="Unassembled WGS sequence"/>
</dbReference>
<name>A0A1A6HFF4_NEOLE</name>
<evidence type="ECO:0000256" key="1">
    <source>
        <dbReference type="SAM" id="MobiDB-lite"/>
    </source>
</evidence>
<dbReference type="AlphaFoldDB" id="A0A1A6HFF4"/>
<evidence type="ECO:0000313" key="2">
    <source>
        <dbReference type="EMBL" id="OBS76989.1"/>
    </source>
</evidence>